<keyword evidence="7" id="KW-0479">Metal-binding</keyword>
<dbReference type="Pfam" id="PF18262">
    <property type="entry name" value="PhetRS_B1"/>
    <property type="match status" value="1"/>
</dbReference>
<evidence type="ECO:0000256" key="5">
    <source>
        <dbReference type="ARBA" id="ARBA00022490"/>
    </source>
</evidence>
<dbReference type="InterPro" id="IPR045864">
    <property type="entry name" value="aa-tRNA-synth_II/BPL/LPL"/>
</dbReference>
<keyword evidence="12" id="KW-0030">Aminoacyl-tRNA synthetase</keyword>
<dbReference type="Gene3D" id="3.30.930.10">
    <property type="entry name" value="Bira Bifunctional Protein, Domain 2"/>
    <property type="match status" value="1"/>
</dbReference>
<dbReference type="InterPro" id="IPR005146">
    <property type="entry name" value="B3/B4_tRNA-bd"/>
</dbReference>
<feature type="domain" description="B5" evidence="13">
    <location>
        <begin position="273"/>
        <end position="351"/>
    </location>
</feature>
<name>A0A2H9PA10_HUBC1</name>
<evidence type="ECO:0000313" key="15">
    <source>
        <dbReference type="Proteomes" id="UP000228874"/>
    </source>
</evidence>
<dbReference type="EC" id="6.1.1.20" evidence="4"/>
<dbReference type="Gene3D" id="3.30.56.10">
    <property type="match status" value="2"/>
</dbReference>
<gene>
    <name evidence="14" type="ORF">COY63_01120</name>
</gene>
<dbReference type="GO" id="GO:0006432">
    <property type="term" value="P:phenylalanyl-tRNA aminoacylation"/>
    <property type="evidence" value="ECO:0007669"/>
    <property type="project" value="InterPro"/>
</dbReference>
<evidence type="ECO:0000259" key="13">
    <source>
        <dbReference type="PROSITE" id="PS51483"/>
    </source>
</evidence>
<keyword evidence="5" id="KW-0963">Cytoplasm</keyword>
<dbReference type="GO" id="GO:0009328">
    <property type="term" value="C:phenylalanine-tRNA ligase complex"/>
    <property type="evidence" value="ECO:0007669"/>
    <property type="project" value="TreeGrafter"/>
</dbReference>
<dbReference type="SUPFAM" id="SSF55681">
    <property type="entry name" value="Class II aaRS and biotin synthetases"/>
    <property type="match status" value="1"/>
</dbReference>
<dbReference type="InterPro" id="IPR041616">
    <property type="entry name" value="PheRS_beta_core"/>
</dbReference>
<dbReference type="SUPFAM" id="SSF46955">
    <property type="entry name" value="Putative DNA-binding domain"/>
    <property type="match status" value="2"/>
</dbReference>
<evidence type="ECO:0000313" key="14">
    <source>
        <dbReference type="EMBL" id="PIY99875.1"/>
    </source>
</evidence>
<dbReference type="SMART" id="SM00873">
    <property type="entry name" value="B3_4"/>
    <property type="match status" value="1"/>
</dbReference>
<dbReference type="InterPro" id="IPR009061">
    <property type="entry name" value="DNA-bd_dom_put_sf"/>
</dbReference>
<accession>A0A2H9PA10</accession>
<comment type="cofactor">
    <cofactor evidence="1">
        <name>Mg(2+)</name>
        <dbReference type="ChEBI" id="CHEBI:18420"/>
    </cofactor>
</comment>
<evidence type="ECO:0000256" key="11">
    <source>
        <dbReference type="ARBA" id="ARBA00022917"/>
    </source>
</evidence>
<dbReference type="PROSITE" id="PS51483">
    <property type="entry name" value="B5"/>
    <property type="match status" value="1"/>
</dbReference>
<evidence type="ECO:0000256" key="1">
    <source>
        <dbReference type="ARBA" id="ARBA00001946"/>
    </source>
</evidence>
<dbReference type="CDD" id="cd00769">
    <property type="entry name" value="PheRS_beta_core"/>
    <property type="match status" value="1"/>
</dbReference>
<keyword evidence="11" id="KW-0648">Protein biosynthesis</keyword>
<dbReference type="EMBL" id="PFMG01000025">
    <property type="protein sequence ID" value="PIY99875.1"/>
    <property type="molecule type" value="Genomic_DNA"/>
</dbReference>
<evidence type="ECO:0000256" key="12">
    <source>
        <dbReference type="ARBA" id="ARBA00023146"/>
    </source>
</evidence>
<dbReference type="GO" id="GO:0004826">
    <property type="term" value="F:phenylalanine-tRNA ligase activity"/>
    <property type="evidence" value="ECO:0007669"/>
    <property type="project" value="UniProtKB-EC"/>
</dbReference>
<dbReference type="Pfam" id="PF17759">
    <property type="entry name" value="tRNA_synthFbeta"/>
    <property type="match status" value="1"/>
</dbReference>
<protein>
    <recommendedName>
        <fullName evidence="4">phenylalanine--tRNA ligase</fullName>
        <ecNumber evidence="4">6.1.1.20</ecNumber>
    </recommendedName>
</protein>
<dbReference type="PANTHER" id="PTHR10947">
    <property type="entry name" value="PHENYLALANYL-TRNA SYNTHETASE BETA CHAIN AND LEUCINE-RICH REPEAT-CONTAINING PROTEIN 47"/>
    <property type="match status" value="1"/>
</dbReference>
<evidence type="ECO:0000256" key="2">
    <source>
        <dbReference type="ARBA" id="ARBA00004496"/>
    </source>
</evidence>
<dbReference type="NCBIfam" id="TIGR00471">
    <property type="entry name" value="pheT_arch"/>
    <property type="match status" value="1"/>
</dbReference>
<dbReference type="InterPro" id="IPR004531">
    <property type="entry name" value="Phe-tRNA-synth_IIc_bsu_arc_euk"/>
</dbReference>
<evidence type="ECO:0000256" key="9">
    <source>
        <dbReference type="ARBA" id="ARBA00022840"/>
    </source>
</evidence>
<dbReference type="GO" id="GO:0003723">
    <property type="term" value="F:RNA binding"/>
    <property type="evidence" value="ECO:0007669"/>
    <property type="project" value="InterPro"/>
</dbReference>
<dbReference type="InterPro" id="IPR040659">
    <property type="entry name" value="PhetRS_B1"/>
</dbReference>
<comment type="caution">
    <text evidence="14">The sequence shown here is derived from an EMBL/GenBank/DDBJ whole genome shotgun (WGS) entry which is preliminary data.</text>
</comment>
<evidence type="ECO:0000256" key="6">
    <source>
        <dbReference type="ARBA" id="ARBA00022598"/>
    </source>
</evidence>
<sequence>MGILDTSLTEISKTLGKKISYKELEDILFDFGIDVKGFDGENVKIELTPDRYDMLSVQGLGRAFRAYIEIETGLPKYKVVKHPSFVKVENPIEKWPSVVAFAVRGLKFDDEKIKEIIQIQEKIGDLLLKKRKKGGIGIYPLEKIKFPVIFTARKLDEIVFRPLEFDREITGRQILSQHPTGRKYAHILEGEEKYPLFVDSAGTIMSMPPIINSHLVGKIDEHTKDIFFEATGPNLVQLKQVANIFAAIFADMGGEIYSLDIKYSDKIVICPDVAPIKRKVSVKKINQLLGINVSSDKVKELLKRMLYDIVEAECSEDKITVLAPFFRTDLWHEIDVIDDVGRAYKYDNIKPTFPNISTVGKTLPKSDFGEKIAEIFVGLGFQETVTYISTSRQNQYKQMNIEKEPHVSITNATENTINSLRTWIIPELFKVLKNNQHHQYPQKIFEVGFVVIPDENVKDVLCRDVRKASCLIANTNADFNQAKQNLDALLRLLGVDYKVLLSEHLSFDAEKQGKIIVKDKEVGIIGEFNKKVLENWGIKVPVAGFELNIDEIFDLSFSK</sequence>
<dbReference type="PANTHER" id="PTHR10947:SF0">
    <property type="entry name" value="PHENYLALANINE--TRNA LIGASE BETA SUBUNIT"/>
    <property type="match status" value="1"/>
</dbReference>
<comment type="similarity">
    <text evidence="3">Belongs to the phenylalanyl-tRNA synthetase beta subunit family. Type 2 subfamily.</text>
</comment>
<dbReference type="InterPro" id="IPR045060">
    <property type="entry name" value="Phe-tRNA-ligase_IIc_bsu"/>
</dbReference>
<comment type="subcellular location">
    <subcellularLocation>
        <location evidence="2">Cytoplasm</location>
    </subcellularLocation>
</comment>
<evidence type="ECO:0000256" key="4">
    <source>
        <dbReference type="ARBA" id="ARBA00012814"/>
    </source>
</evidence>
<dbReference type="GO" id="GO:0005524">
    <property type="term" value="F:ATP binding"/>
    <property type="evidence" value="ECO:0007669"/>
    <property type="project" value="UniProtKB-KW"/>
</dbReference>
<evidence type="ECO:0000256" key="3">
    <source>
        <dbReference type="ARBA" id="ARBA00007438"/>
    </source>
</evidence>
<keyword evidence="6 14" id="KW-0436">Ligase</keyword>
<dbReference type="Pfam" id="PF03484">
    <property type="entry name" value="B5"/>
    <property type="match status" value="1"/>
</dbReference>
<reference evidence="15" key="1">
    <citation type="submission" date="2017-09" db="EMBL/GenBank/DDBJ databases">
        <title>Depth-based differentiation of microbial function through sediment-hosted aquifers and enrichment of novel symbionts in the deep terrestrial subsurface.</title>
        <authorList>
            <person name="Probst A.J."/>
            <person name="Ladd B."/>
            <person name="Jarett J.K."/>
            <person name="Geller-Mcgrath D.E."/>
            <person name="Sieber C.M.K."/>
            <person name="Emerson J.B."/>
            <person name="Anantharaman K."/>
            <person name="Thomas B.C."/>
            <person name="Malmstrom R."/>
            <person name="Stieglmeier M."/>
            <person name="Klingl A."/>
            <person name="Woyke T."/>
            <person name="Ryan C.M."/>
            <person name="Banfield J.F."/>
        </authorList>
    </citation>
    <scope>NUCLEOTIDE SEQUENCE [LARGE SCALE GENOMIC DNA]</scope>
</reference>
<dbReference type="InterPro" id="IPR020825">
    <property type="entry name" value="Phe-tRNA_synthase-like_B3/B4"/>
</dbReference>
<dbReference type="AlphaFoldDB" id="A0A2H9PA10"/>
<evidence type="ECO:0000256" key="8">
    <source>
        <dbReference type="ARBA" id="ARBA00022741"/>
    </source>
</evidence>
<evidence type="ECO:0000256" key="10">
    <source>
        <dbReference type="ARBA" id="ARBA00022842"/>
    </source>
</evidence>
<dbReference type="SMART" id="SM00874">
    <property type="entry name" value="B5"/>
    <property type="match status" value="1"/>
</dbReference>
<organism evidence="14 15">
    <name type="scientific">Huberarchaeum crystalense</name>
    <dbReference type="NCBI Taxonomy" id="2014257"/>
    <lineage>
        <taxon>Archaea</taxon>
        <taxon>Candidatus Huberarchaeota</taxon>
        <taxon>Candidatus Huberarchaeia</taxon>
        <taxon>Candidatus Huberarchaeales</taxon>
        <taxon>Candidatus Huberarchaeaceae</taxon>
        <taxon>Candidatus Huberarchaeum</taxon>
    </lineage>
</organism>
<dbReference type="GO" id="GO:0000287">
    <property type="term" value="F:magnesium ion binding"/>
    <property type="evidence" value="ECO:0007669"/>
    <property type="project" value="InterPro"/>
</dbReference>
<dbReference type="InterPro" id="IPR005147">
    <property type="entry name" value="tRNA_synthase_B5-dom"/>
</dbReference>
<keyword evidence="8" id="KW-0547">Nucleotide-binding</keyword>
<keyword evidence="9" id="KW-0067">ATP-binding</keyword>
<evidence type="ECO:0000256" key="7">
    <source>
        <dbReference type="ARBA" id="ARBA00022723"/>
    </source>
</evidence>
<dbReference type="Gene3D" id="3.50.40.10">
    <property type="entry name" value="Phenylalanyl-trna Synthetase, Chain B, domain 3"/>
    <property type="match status" value="1"/>
</dbReference>
<proteinExistence type="inferred from homology"/>
<dbReference type="Proteomes" id="UP000228874">
    <property type="component" value="Unassembled WGS sequence"/>
</dbReference>
<keyword evidence="10" id="KW-0460">Magnesium</keyword>